<dbReference type="RefSeq" id="WP_091746112.1">
    <property type="nucleotide sequence ID" value="NZ_FODY01000009.1"/>
</dbReference>
<dbReference type="EMBL" id="FODY01000009">
    <property type="protein sequence ID" value="SEP04342.1"/>
    <property type="molecule type" value="Genomic_DNA"/>
</dbReference>
<proteinExistence type="predicted"/>
<accession>A0A1H8UMA5</accession>
<dbReference type="GO" id="GO:0005509">
    <property type="term" value="F:calcium ion binding"/>
    <property type="evidence" value="ECO:0007669"/>
    <property type="project" value="InterPro"/>
</dbReference>
<reference evidence="3 4" key="1">
    <citation type="submission" date="2016-10" db="EMBL/GenBank/DDBJ databases">
        <authorList>
            <person name="de Groot N.N."/>
        </authorList>
    </citation>
    <scope>NUCLEOTIDE SEQUENCE [LARGE SCALE GENOMIC DNA]</scope>
    <source>
        <strain evidence="3 4">DSM 13305</strain>
    </source>
</reference>
<gene>
    <name evidence="3" type="ORF">SAMN04490178_10942</name>
</gene>
<feature type="chain" id="PRO_5039075586" evidence="1">
    <location>
        <begin position="24"/>
        <end position="184"/>
    </location>
</feature>
<dbReference type="Gene3D" id="3.40.1000.10">
    <property type="entry name" value="Mog1/PsbP, alpha/beta/alpha sandwich"/>
    <property type="match status" value="1"/>
</dbReference>
<feature type="domain" description="PsbP C-terminal" evidence="2">
    <location>
        <begin position="26"/>
        <end position="175"/>
    </location>
</feature>
<keyword evidence="4" id="KW-1185">Reference proteome</keyword>
<dbReference type="OrthoDB" id="1680741at2"/>
<dbReference type="GO" id="GO:0009654">
    <property type="term" value="C:photosystem II oxygen evolving complex"/>
    <property type="evidence" value="ECO:0007669"/>
    <property type="project" value="InterPro"/>
</dbReference>
<evidence type="ECO:0000256" key="1">
    <source>
        <dbReference type="SAM" id="SignalP"/>
    </source>
</evidence>
<sequence>MNCKKSLAMLLLFIFLMPAQCFAGVYSNRVVNFTVNLPETWIPVDYNALAQDVVFLRHFPGGYDSSLTIKSQEVDSSTSYTLDDLSDKQMKDLVDSAFDSTDNATNTLIENKVIQVTGHKALYFVTQTEADGTKVDTIWVLFLLKNVFYTISVTTNSNTYDKVVSDLQQMLKTFRPYELPAEVV</sequence>
<dbReference type="GO" id="GO:0019898">
    <property type="term" value="C:extrinsic component of membrane"/>
    <property type="evidence" value="ECO:0007669"/>
    <property type="project" value="InterPro"/>
</dbReference>
<evidence type="ECO:0000313" key="3">
    <source>
        <dbReference type="EMBL" id="SEP04342.1"/>
    </source>
</evidence>
<evidence type="ECO:0000313" key="4">
    <source>
        <dbReference type="Proteomes" id="UP000198847"/>
    </source>
</evidence>
<organism evidence="3 4">
    <name type="scientific">Propionispora vibrioides</name>
    <dbReference type="NCBI Taxonomy" id="112903"/>
    <lineage>
        <taxon>Bacteria</taxon>
        <taxon>Bacillati</taxon>
        <taxon>Bacillota</taxon>
        <taxon>Negativicutes</taxon>
        <taxon>Selenomonadales</taxon>
        <taxon>Sporomusaceae</taxon>
        <taxon>Propionispora</taxon>
    </lineage>
</organism>
<protein>
    <submittedName>
        <fullName evidence="3">PsbP protein</fullName>
    </submittedName>
</protein>
<feature type="signal peptide" evidence="1">
    <location>
        <begin position="1"/>
        <end position="23"/>
    </location>
</feature>
<dbReference type="AlphaFoldDB" id="A0A1H8UMA5"/>
<dbReference type="InterPro" id="IPR002683">
    <property type="entry name" value="PsbP_C"/>
</dbReference>
<dbReference type="GO" id="GO:0015979">
    <property type="term" value="P:photosynthesis"/>
    <property type="evidence" value="ECO:0007669"/>
    <property type="project" value="InterPro"/>
</dbReference>
<name>A0A1H8UMA5_9FIRM</name>
<evidence type="ECO:0000259" key="2">
    <source>
        <dbReference type="Pfam" id="PF01789"/>
    </source>
</evidence>
<keyword evidence="1" id="KW-0732">Signal</keyword>
<dbReference type="Pfam" id="PF01789">
    <property type="entry name" value="PsbP"/>
    <property type="match status" value="1"/>
</dbReference>
<dbReference type="Proteomes" id="UP000198847">
    <property type="component" value="Unassembled WGS sequence"/>
</dbReference>